<dbReference type="Proteomes" id="UP000243605">
    <property type="component" value="Unassembled WGS sequence"/>
</dbReference>
<organism evidence="2 3">
    <name type="scientific">Aliicoccus persicus</name>
    <dbReference type="NCBI Taxonomy" id="930138"/>
    <lineage>
        <taxon>Bacteria</taxon>
        <taxon>Bacillati</taxon>
        <taxon>Bacillota</taxon>
        <taxon>Bacilli</taxon>
        <taxon>Bacillales</taxon>
        <taxon>Staphylococcaceae</taxon>
        <taxon>Aliicoccus</taxon>
    </lineage>
</organism>
<keyword evidence="1" id="KW-0812">Transmembrane</keyword>
<dbReference type="RefSeq" id="WP_091474601.1">
    <property type="nucleotide sequence ID" value="NZ_FOIT01000002.1"/>
</dbReference>
<protein>
    <submittedName>
        <fullName evidence="2">Uncharacterized protein</fullName>
    </submittedName>
</protein>
<proteinExistence type="predicted"/>
<sequence>MVELIKSIEISEWIQITSILAATTISVVSIIIATKSLRLTRKSIEDANKPYISCYVEIIEVAHFQKYFVIKNFGKTPATIIDIIFDKEITGLGRQGKVDSIKNALLVPNQKFITSVDVTEKENFTVKIIYKDMNNRIDEKLFNLNLDFTSDLRYNESSNKELTKDTNALRNALHQFTKRGI</sequence>
<gene>
    <name evidence="2" type="ORF">SAMN05192557_1070</name>
</gene>
<evidence type="ECO:0000313" key="3">
    <source>
        <dbReference type="Proteomes" id="UP000243605"/>
    </source>
</evidence>
<keyword evidence="1" id="KW-0472">Membrane</keyword>
<evidence type="ECO:0000256" key="1">
    <source>
        <dbReference type="SAM" id="Phobius"/>
    </source>
</evidence>
<dbReference type="OrthoDB" id="2221733at2"/>
<evidence type="ECO:0000313" key="2">
    <source>
        <dbReference type="EMBL" id="SEV97086.1"/>
    </source>
</evidence>
<keyword evidence="3" id="KW-1185">Reference proteome</keyword>
<keyword evidence="1" id="KW-1133">Transmembrane helix</keyword>
<dbReference type="AlphaFoldDB" id="A0A662Z2S2"/>
<reference evidence="2 3" key="1">
    <citation type="submission" date="2016-10" db="EMBL/GenBank/DDBJ databases">
        <authorList>
            <person name="Varghese N."/>
            <person name="Submissions S."/>
        </authorList>
    </citation>
    <scope>NUCLEOTIDE SEQUENCE [LARGE SCALE GENOMIC DNA]</scope>
    <source>
        <strain evidence="2 3">IBRC-M10081</strain>
    </source>
</reference>
<accession>A0A662Z2S2</accession>
<name>A0A662Z2S2_9STAP</name>
<feature type="transmembrane region" description="Helical" evidence="1">
    <location>
        <begin position="13"/>
        <end position="33"/>
    </location>
</feature>
<dbReference type="EMBL" id="FOIT01000002">
    <property type="protein sequence ID" value="SEV97086.1"/>
    <property type="molecule type" value="Genomic_DNA"/>
</dbReference>